<dbReference type="EMBL" id="FXAK01000007">
    <property type="protein sequence ID" value="SMF78828.1"/>
    <property type="molecule type" value="Genomic_DNA"/>
</dbReference>
<sequence>MESQSAKPIIAALLQPLPVLTQPQARNDLSDESVVRLLVRQFIDLSLDAFNQVLQGKLDQDEAVDGINRQAIALNSVFLGTSGFDTVITHPWNSPDQLGAFLKDVVALEYPEDDCVRAMLIHLATQVMHALRLPDEERNEEVEALTLDAADLLLGRAPEDDGEIDIDIDV</sequence>
<proteinExistence type="predicted"/>
<dbReference type="OrthoDB" id="7304370at2"/>
<dbReference type="AlphaFoldDB" id="A0A1X7H3N5"/>
<evidence type="ECO:0000313" key="2">
    <source>
        <dbReference type="Proteomes" id="UP000192936"/>
    </source>
</evidence>
<protein>
    <submittedName>
        <fullName evidence="1">Uncharacterized protein</fullName>
    </submittedName>
</protein>
<organism evidence="1 2">
    <name type="scientific">Azospirillum oryzae</name>
    <dbReference type="NCBI Taxonomy" id="286727"/>
    <lineage>
        <taxon>Bacteria</taxon>
        <taxon>Pseudomonadati</taxon>
        <taxon>Pseudomonadota</taxon>
        <taxon>Alphaproteobacteria</taxon>
        <taxon>Rhodospirillales</taxon>
        <taxon>Azospirillaceae</taxon>
        <taxon>Azospirillum</taxon>
    </lineage>
</organism>
<name>A0A1X7H3N5_9PROT</name>
<dbReference type="Proteomes" id="UP000192936">
    <property type="component" value="Unassembled WGS sequence"/>
</dbReference>
<dbReference type="RefSeq" id="WP_085089707.1">
    <property type="nucleotide sequence ID" value="NZ_FXAK01000007.1"/>
</dbReference>
<gene>
    <name evidence="1" type="ORF">SAMN02982917_4852</name>
</gene>
<evidence type="ECO:0000313" key="1">
    <source>
        <dbReference type="EMBL" id="SMF78828.1"/>
    </source>
</evidence>
<accession>A0A1X7H3N5</accession>
<reference evidence="1 2" key="1">
    <citation type="submission" date="2017-04" db="EMBL/GenBank/DDBJ databases">
        <authorList>
            <person name="Afonso C.L."/>
            <person name="Miller P.J."/>
            <person name="Scott M.A."/>
            <person name="Spackman E."/>
            <person name="Goraichik I."/>
            <person name="Dimitrov K.M."/>
            <person name="Suarez D.L."/>
            <person name="Swayne D.E."/>
        </authorList>
    </citation>
    <scope>NUCLEOTIDE SEQUENCE [LARGE SCALE GENOMIC DNA]</scope>
    <source>
        <strain evidence="1 2">A2P</strain>
    </source>
</reference>